<protein>
    <recommendedName>
        <fullName evidence="4">Phage capsid protein</fullName>
    </recommendedName>
</protein>
<dbReference type="AlphaFoldDB" id="A0A3E3HWJ5"/>
<comment type="caution">
    <text evidence="2">The sequence shown here is derived from an EMBL/GenBank/DDBJ whole genome shotgun (WGS) entry which is preliminary data.</text>
</comment>
<evidence type="ECO:0000256" key="1">
    <source>
        <dbReference type="SAM" id="Coils"/>
    </source>
</evidence>
<dbReference type="EMBL" id="QVLV01000029">
    <property type="protein sequence ID" value="RGE56177.1"/>
    <property type="molecule type" value="Genomic_DNA"/>
</dbReference>
<evidence type="ECO:0000313" key="2">
    <source>
        <dbReference type="EMBL" id="RGE56177.1"/>
    </source>
</evidence>
<evidence type="ECO:0000313" key="3">
    <source>
        <dbReference type="Proteomes" id="UP000260812"/>
    </source>
</evidence>
<name>A0A3E3HWJ5_9FIRM</name>
<gene>
    <name evidence="2" type="ORF">DXC51_25790</name>
</gene>
<dbReference type="RefSeq" id="WP_117545703.1">
    <property type="nucleotide sequence ID" value="NZ_QVLV01000029.1"/>
</dbReference>
<organism evidence="2 3">
    <name type="scientific">Eisenbergiella massiliensis</name>
    <dbReference type="NCBI Taxonomy" id="1720294"/>
    <lineage>
        <taxon>Bacteria</taxon>
        <taxon>Bacillati</taxon>
        <taxon>Bacillota</taxon>
        <taxon>Clostridia</taxon>
        <taxon>Lachnospirales</taxon>
        <taxon>Lachnospiraceae</taxon>
        <taxon>Eisenbergiella</taxon>
    </lineage>
</organism>
<feature type="coiled-coil region" evidence="1">
    <location>
        <begin position="362"/>
        <end position="399"/>
    </location>
</feature>
<accession>A0A3E3HWJ5</accession>
<dbReference type="Proteomes" id="UP000260812">
    <property type="component" value="Unassembled WGS sequence"/>
</dbReference>
<dbReference type="GeneID" id="97990172"/>
<dbReference type="InterPro" id="IPR009319">
    <property type="entry name" value="Phage_A118_VSP1"/>
</dbReference>
<dbReference type="GO" id="GO:0005198">
    <property type="term" value="F:structural molecule activity"/>
    <property type="evidence" value="ECO:0007669"/>
    <property type="project" value="InterPro"/>
</dbReference>
<proteinExistence type="predicted"/>
<dbReference type="Pfam" id="PF06152">
    <property type="entry name" value="Phage_min_cap2"/>
    <property type="match status" value="1"/>
</dbReference>
<evidence type="ECO:0008006" key="4">
    <source>
        <dbReference type="Google" id="ProtNLM"/>
    </source>
</evidence>
<keyword evidence="3" id="KW-1185">Reference proteome</keyword>
<reference evidence="2" key="1">
    <citation type="submission" date="2018-08" db="EMBL/GenBank/DDBJ databases">
        <title>A genome reference for cultivated species of the human gut microbiota.</title>
        <authorList>
            <person name="Zou Y."/>
            <person name="Xue W."/>
            <person name="Luo G."/>
        </authorList>
    </citation>
    <scope>NUCLEOTIDE SEQUENCE [LARGE SCALE GENOMIC DNA]</scope>
    <source>
        <strain evidence="2">TF05-5AC</strain>
    </source>
</reference>
<sequence length="443" mass="49769">MLSDEQLDVLSGALAPLFQNLEAWVITDVAQRIKNTMMYTRTAELEVEALQKMGYSPARIRAEVMRILRADKAFQRQVEENTLAFKREVAAKLAEITGKAQEAAGEVIDGAGDMSWADDISLWDSAGVNLEEDGSLKQITQAMKDQTRGTLKNLTRTTGFRTASGMESVKEVYQKELDKALVKASSGAVTREQCVREVIQDLARSGLRTIDYDSGRSYQLDTASRMCLNTAAGQLAAQVCNSNIQKTGVTMVQVSAHWGARDKGEGIKNHKEWQGKVYSIDGQLHPEEEKRIGMEINDLQECTGYSVQDGTGDIEGLHGVNCRHNHHPFFEGVSTPVKYDPEPEDKEINGRTYSYYDVLQGMRRREREIRALKREKEALEKLGEDAAAVKAKIRQKTKEYNSFCDICEVRQKPERLRVESGTTDLTKTQAWKSFQEERTKAVK</sequence>
<keyword evidence="1" id="KW-0175">Coiled coil</keyword>